<feature type="domain" description="N-acetyltransferase" evidence="1">
    <location>
        <begin position="27"/>
        <end position="163"/>
    </location>
</feature>
<dbReference type="GO" id="GO:0016747">
    <property type="term" value="F:acyltransferase activity, transferring groups other than amino-acyl groups"/>
    <property type="evidence" value="ECO:0007669"/>
    <property type="project" value="InterPro"/>
</dbReference>
<protein>
    <recommendedName>
        <fullName evidence="1">N-acetyltransferase domain-containing protein</fullName>
    </recommendedName>
</protein>
<dbReference type="PROSITE" id="PS51186">
    <property type="entry name" value="GNAT"/>
    <property type="match status" value="1"/>
</dbReference>
<dbReference type="SUPFAM" id="SSF55729">
    <property type="entry name" value="Acyl-CoA N-acyltransferases (Nat)"/>
    <property type="match status" value="1"/>
</dbReference>
<comment type="caution">
    <text evidence="2">The sequence shown here is derived from an EMBL/GenBank/DDBJ whole genome shotgun (WGS) entry which is preliminary data.</text>
</comment>
<accession>A0A0G0GVX9</accession>
<evidence type="ECO:0000313" key="2">
    <source>
        <dbReference type="EMBL" id="KKQ35148.1"/>
    </source>
</evidence>
<name>A0A0G0GVX9_9BACT</name>
<dbReference type="InterPro" id="IPR016181">
    <property type="entry name" value="Acyl_CoA_acyltransferase"/>
</dbReference>
<dbReference type="Gene3D" id="3.40.630.30">
    <property type="match status" value="1"/>
</dbReference>
<dbReference type="PANTHER" id="PTHR43792">
    <property type="entry name" value="GNAT FAMILY, PUTATIVE (AFU_ORTHOLOGUE AFUA_3G00765)-RELATED-RELATED"/>
    <property type="match status" value="1"/>
</dbReference>
<proteinExistence type="predicted"/>
<dbReference type="InterPro" id="IPR000182">
    <property type="entry name" value="GNAT_dom"/>
</dbReference>
<evidence type="ECO:0000313" key="3">
    <source>
        <dbReference type="Proteomes" id="UP000034852"/>
    </source>
</evidence>
<dbReference type="PANTHER" id="PTHR43792:SF1">
    <property type="entry name" value="N-ACETYLTRANSFERASE DOMAIN-CONTAINING PROTEIN"/>
    <property type="match status" value="1"/>
</dbReference>
<dbReference type="AlphaFoldDB" id="A0A0G0GVX9"/>
<dbReference type="Proteomes" id="UP000034852">
    <property type="component" value="Unassembled WGS sequence"/>
</dbReference>
<gene>
    <name evidence="2" type="ORF">US52_C0034G0004</name>
</gene>
<dbReference type="EMBL" id="LBTH01000034">
    <property type="protein sequence ID" value="KKQ35148.1"/>
    <property type="molecule type" value="Genomic_DNA"/>
</dbReference>
<reference evidence="2 3" key="1">
    <citation type="journal article" date="2015" name="Nature">
        <title>rRNA introns, odd ribosomes, and small enigmatic genomes across a large radiation of phyla.</title>
        <authorList>
            <person name="Brown C.T."/>
            <person name="Hug L.A."/>
            <person name="Thomas B.C."/>
            <person name="Sharon I."/>
            <person name="Castelle C.J."/>
            <person name="Singh A."/>
            <person name="Wilkins M.J."/>
            <person name="Williams K.H."/>
            <person name="Banfield J.F."/>
        </authorList>
    </citation>
    <scope>NUCLEOTIDE SEQUENCE [LARGE SCALE GENOMIC DNA]</scope>
</reference>
<dbReference type="Pfam" id="PF13302">
    <property type="entry name" value="Acetyltransf_3"/>
    <property type="match status" value="1"/>
</dbReference>
<organism evidence="2 3">
    <name type="scientific">candidate division WS6 bacterium GW2011_GWA2_37_6</name>
    <dbReference type="NCBI Taxonomy" id="1619087"/>
    <lineage>
        <taxon>Bacteria</taxon>
        <taxon>Candidatus Dojkabacteria</taxon>
    </lineage>
</organism>
<sequence length="163" mass="19095">MSLPDDIHLNSSLRLERISSEHVRDFMEIYLDKENVQYMDDVIKSWNGDEQKAQSTIREINASEKDFVYFVYVDDQVVGLLGFENISSENEAEIWYILKKQEQGKGIMANVLSEFLKLNQEKHYFAKIFAEIKKENTKSADLVKKLGFRYISSSDIKSRFCYP</sequence>
<dbReference type="InterPro" id="IPR051531">
    <property type="entry name" value="N-acetyltransferase"/>
</dbReference>
<evidence type="ECO:0000259" key="1">
    <source>
        <dbReference type="PROSITE" id="PS51186"/>
    </source>
</evidence>